<evidence type="ECO:0000256" key="1">
    <source>
        <dbReference type="ARBA" id="ARBA00022676"/>
    </source>
</evidence>
<dbReference type="InterPro" id="IPR051199">
    <property type="entry name" value="LPS_LOS_Heptosyltrfase"/>
</dbReference>
<sequence>MKKEQHVLVIRLSAMGDVAMLVPVVVALLEKYPQLHLHILTKALFVPFFEDFSRVETHVADTRGKHKSLPGILRLAAEIPNRINVIADVHNVLRSKILRRVLSMRGLKNEKISKGRRDKKALTRTENKVFKQLKTSHQRYADVFEKLGYPVDLKPSHVKPRKALSQPLVNKLNLSNQNTYIGFAPFAAHRSKRLPLNKIKAILSQLKQRLPHIKIIFFGGGKQEVEDLNELANEFSNCITAAGKFTFNEELILISNLKLMLSMDSGNGHLAAMFGVPVLTFWGGTHPFAGFATFLQPKENQFLPDLKKYPLLPISVYGNKMIDGYENVMESIDIDAALKRIIDLIQ</sequence>
<dbReference type="Gene3D" id="3.40.50.2000">
    <property type="entry name" value="Glycogen Phosphorylase B"/>
    <property type="match status" value="2"/>
</dbReference>
<protein>
    <submittedName>
        <fullName evidence="4">Heptosyltransferase</fullName>
    </submittedName>
</protein>
<comment type="caution">
    <text evidence="4">The sequence shown here is derived from an EMBL/GenBank/DDBJ whole genome shotgun (WGS) entry which is preliminary data.</text>
</comment>
<dbReference type="GO" id="GO:0005829">
    <property type="term" value="C:cytosol"/>
    <property type="evidence" value="ECO:0007669"/>
    <property type="project" value="TreeGrafter"/>
</dbReference>
<dbReference type="SUPFAM" id="SSF53756">
    <property type="entry name" value="UDP-Glycosyltransferase/glycogen phosphorylase"/>
    <property type="match status" value="1"/>
</dbReference>
<evidence type="ECO:0000256" key="3">
    <source>
        <dbReference type="SAM" id="Phobius"/>
    </source>
</evidence>
<dbReference type="GO" id="GO:0009244">
    <property type="term" value="P:lipopolysaccharide core region biosynthetic process"/>
    <property type="evidence" value="ECO:0007669"/>
    <property type="project" value="TreeGrafter"/>
</dbReference>
<keyword evidence="3" id="KW-0812">Transmembrane</keyword>
<evidence type="ECO:0000313" key="5">
    <source>
        <dbReference type="Proteomes" id="UP000599688"/>
    </source>
</evidence>
<keyword evidence="3" id="KW-0472">Membrane</keyword>
<dbReference type="EMBL" id="BMGL01000007">
    <property type="protein sequence ID" value="GGE12913.1"/>
    <property type="molecule type" value="Genomic_DNA"/>
</dbReference>
<name>A0A916ZT41_9FLAO</name>
<dbReference type="Pfam" id="PF01075">
    <property type="entry name" value="Glyco_transf_9"/>
    <property type="match status" value="1"/>
</dbReference>
<keyword evidence="2" id="KW-0808">Transferase</keyword>
<keyword evidence="5" id="KW-1185">Reference proteome</keyword>
<organism evidence="4 5">
    <name type="scientific">Psychroflexus salis</name>
    <dbReference type="NCBI Taxonomy" id="1526574"/>
    <lineage>
        <taxon>Bacteria</taxon>
        <taxon>Pseudomonadati</taxon>
        <taxon>Bacteroidota</taxon>
        <taxon>Flavobacteriia</taxon>
        <taxon>Flavobacteriales</taxon>
        <taxon>Flavobacteriaceae</taxon>
        <taxon>Psychroflexus</taxon>
    </lineage>
</organism>
<dbReference type="AlphaFoldDB" id="A0A916ZT41"/>
<reference evidence="4 5" key="1">
    <citation type="journal article" date="2014" name="Int. J. Syst. Evol. Microbiol.">
        <title>Complete genome sequence of Corynebacterium casei LMG S-19264T (=DSM 44701T), isolated from a smear-ripened cheese.</title>
        <authorList>
            <consortium name="US DOE Joint Genome Institute (JGI-PGF)"/>
            <person name="Walter F."/>
            <person name="Albersmeier A."/>
            <person name="Kalinowski J."/>
            <person name="Ruckert C."/>
        </authorList>
    </citation>
    <scope>NUCLEOTIDE SEQUENCE [LARGE SCALE GENOMIC DNA]</scope>
    <source>
        <strain evidence="4 5">CGMCC 1.12925</strain>
    </source>
</reference>
<dbReference type="PANTHER" id="PTHR30160:SF22">
    <property type="entry name" value="LIPOPOLYSACCHARIDE CORE BIOSYNTHESIS PROTEIN"/>
    <property type="match status" value="1"/>
</dbReference>
<proteinExistence type="predicted"/>
<dbReference type="CDD" id="cd03789">
    <property type="entry name" value="GT9_LPS_heptosyltransferase"/>
    <property type="match status" value="1"/>
</dbReference>
<evidence type="ECO:0000313" key="4">
    <source>
        <dbReference type="EMBL" id="GGE12913.1"/>
    </source>
</evidence>
<keyword evidence="1" id="KW-0328">Glycosyltransferase</keyword>
<dbReference type="InterPro" id="IPR002201">
    <property type="entry name" value="Glyco_trans_9"/>
</dbReference>
<dbReference type="Proteomes" id="UP000599688">
    <property type="component" value="Unassembled WGS sequence"/>
</dbReference>
<accession>A0A916ZT41</accession>
<gene>
    <name evidence="4" type="ORF">GCM10010831_12940</name>
</gene>
<dbReference type="PANTHER" id="PTHR30160">
    <property type="entry name" value="TETRAACYLDISACCHARIDE 4'-KINASE-RELATED"/>
    <property type="match status" value="1"/>
</dbReference>
<feature type="transmembrane region" description="Helical" evidence="3">
    <location>
        <begin position="7"/>
        <end position="29"/>
    </location>
</feature>
<keyword evidence="3" id="KW-1133">Transmembrane helix</keyword>
<evidence type="ECO:0000256" key="2">
    <source>
        <dbReference type="ARBA" id="ARBA00022679"/>
    </source>
</evidence>
<dbReference type="GO" id="GO:0008713">
    <property type="term" value="F:ADP-heptose-lipopolysaccharide heptosyltransferase activity"/>
    <property type="evidence" value="ECO:0007669"/>
    <property type="project" value="TreeGrafter"/>
</dbReference>
<dbReference type="RefSeq" id="WP_188406008.1">
    <property type="nucleotide sequence ID" value="NZ_BMGL01000007.1"/>
</dbReference>